<dbReference type="Proteomes" id="UP000026682">
    <property type="component" value="Unassembled WGS sequence"/>
</dbReference>
<sequence length="64" mass="6613">MHSLRFVALALAAGSSAAQPGPAPAFDPVAERARLGVLGLVQQQVMPRSDGLTDLLPVISTKSM</sequence>
<accession>A0A158M686</accession>
<dbReference type="AlphaFoldDB" id="A0A158M686"/>
<evidence type="ECO:0000313" key="2">
    <source>
        <dbReference type="Proteomes" id="UP000026682"/>
    </source>
</evidence>
<proteinExistence type="predicted"/>
<organism evidence="1 2">
    <name type="scientific">Bordetella holmesii CDC-H585-BH</name>
    <dbReference type="NCBI Taxonomy" id="1331206"/>
    <lineage>
        <taxon>Bacteria</taxon>
        <taxon>Pseudomonadati</taxon>
        <taxon>Pseudomonadota</taxon>
        <taxon>Betaproteobacteria</taxon>
        <taxon>Burkholderiales</taxon>
        <taxon>Alcaligenaceae</taxon>
        <taxon>Bordetella</taxon>
    </lineage>
</organism>
<gene>
    <name evidence="1" type="ORF">L497_1276</name>
</gene>
<dbReference type="EMBL" id="JFZZ01000035">
    <property type="protein sequence ID" value="KAK96801.1"/>
    <property type="molecule type" value="Genomic_DNA"/>
</dbReference>
<reference evidence="1 2" key="1">
    <citation type="submission" date="2014-03" db="EMBL/GenBank/DDBJ databases">
        <title>Genome sequence of Bordetella holmseii.</title>
        <authorList>
            <person name="Harvill E."/>
            <person name="Goodfield L.L."/>
            <person name="Ivanov Y."/>
            <person name="Meyer J.A."/>
            <person name="Newth C."/>
            <person name="Cassiday P."/>
            <person name="Tondella M.L."/>
            <person name="Liao P."/>
            <person name="Zimmerman J."/>
            <person name="Meert K."/>
            <person name="Wessel D."/>
            <person name="Berger J."/>
            <person name="Dean J.M."/>
            <person name="Holubkov R."/>
            <person name="Burr J."/>
            <person name="Liu T."/>
            <person name="Brinkac L.M."/>
            <person name="Sanka R."/>
            <person name="Kim M."/>
            <person name="Losada L."/>
        </authorList>
    </citation>
    <scope>NUCLEOTIDE SEQUENCE [LARGE SCALE GENOMIC DNA]</scope>
    <source>
        <strain evidence="1 2">CDC-H585-BH</strain>
    </source>
</reference>
<dbReference type="STRING" id="35814.BBB42_09770"/>
<dbReference type="RefSeq" id="WP_032826666.1">
    <property type="nucleotide sequence ID" value="NZ_JFZZ01000035.1"/>
</dbReference>
<dbReference type="GeneID" id="93119887"/>
<name>A0A158M686_9BORD</name>
<evidence type="ECO:0000313" key="1">
    <source>
        <dbReference type="EMBL" id="KAK96801.1"/>
    </source>
</evidence>
<protein>
    <submittedName>
        <fullName evidence="1">Uncharacterized protein</fullName>
    </submittedName>
</protein>
<comment type="caution">
    <text evidence="1">The sequence shown here is derived from an EMBL/GenBank/DDBJ whole genome shotgun (WGS) entry which is preliminary data.</text>
</comment>